<dbReference type="InterPro" id="IPR027417">
    <property type="entry name" value="P-loop_NTPase"/>
</dbReference>
<keyword evidence="2" id="KW-1185">Reference proteome</keyword>
<reference evidence="1 2" key="2">
    <citation type="submission" date="2023-06" db="EMBL/GenBank/DDBJ databases">
        <authorList>
            <person name="Zeman M."/>
            <person name="Kubasova T."/>
            <person name="Jahodarova E."/>
            <person name="Nykrynova M."/>
            <person name="Rychlik I."/>
        </authorList>
    </citation>
    <scope>NUCLEOTIDE SEQUENCE [LARGE SCALE GENOMIC DNA]</scope>
    <source>
        <strain evidence="1 2">161_Gplus</strain>
    </source>
</reference>
<dbReference type="RefSeq" id="WP_289586232.1">
    <property type="nucleotide sequence ID" value="NZ_JAUDDW010000019.1"/>
</dbReference>
<organism evidence="1 2">
    <name type="scientific">Limosilactobacillus pontis</name>
    <dbReference type="NCBI Taxonomy" id="35787"/>
    <lineage>
        <taxon>Bacteria</taxon>
        <taxon>Bacillati</taxon>
        <taxon>Bacillota</taxon>
        <taxon>Bacilli</taxon>
        <taxon>Lactobacillales</taxon>
        <taxon>Lactobacillaceae</taxon>
        <taxon>Limosilactobacillus</taxon>
    </lineage>
</organism>
<dbReference type="Proteomes" id="UP001529343">
    <property type="component" value="Unassembled WGS sequence"/>
</dbReference>
<reference evidence="2" key="1">
    <citation type="submission" date="2023-06" db="EMBL/GenBank/DDBJ databases">
        <title>Identification and characterization of horizontal gene transfer across gut microbiota members of farm animals based on homology search.</title>
        <authorList>
            <person name="Zeman M."/>
            <person name="Kubasova T."/>
            <person name="Jahodarova E."/>
            <person name="Nykrynova M."/>
            <person name="Rychlik I."/>
        </authorList>
    </citation>
    <scope>NUCLEOTIDE SEQUENCE [LARGE SCALE GENOMIC DNA]</scope>
    <source>
        <strain evidence="2">161_Gplus</strain>
    </source>
</reference>
<dbReference type="SUPFAM" id="SSF52540">
    <property type="entry name" value="P-loop containing nucleoside triphosphate hydrolases"/>
    <property type="match status" value="2"/>
</dbReference>
<dbReference type="Pfam" id="PF13604">
    <property type="entry name" value="AAA_30"/>
    <property type="match status" value="1"/>
</dbReference>
<proteinExistence type="predicted"/>
<name>A0ABT7UYF4_9LACO</name>
<accession>A0ABT7UYF4</accession>
<gene>
    <name evidence="1" type="ORF">QUW44_05915</name>
</gene>
<evidence type="ECO:0000313" key="1">
    <source>
        <dbReference type="EMBL" id="MDM8266694.1"/>
    </source>
</evidence>
<dbReference type="Gene3D" id="3.40.50.300">
    <property type="entry name" value="P-loop containing nucleotide triphosphate hydrolases"/>
    <property type="match status" value="1"/>
</dbReference>
<dbReference type="EMBL" id="JAUDDW010000019">
    <property type="protein sequence ID" value="MDM8266694.1"/>
    <property type="molecule type" value="Genomic_DNA"/>
</dbReference>
<protein>
    <submittedName>
        <fullName evidence="1">AAA family ATPase</fullName>
    </submittedName>
</protein>
<evidence type="ECO:0000313" key="2">
    <source>
        <dbReference type="Proteomes" id="UP001529343"/>
    </source>
</evidence>
<sequence>MVLTASQQTALDKISDFLSSDEKVFILTGQTGTGKLKMVAAIQQLANQLGIPTKLMAATGVAASAVQTVVVDNVQTIHRSIYQRAHDEVDVNDQGSQITAVQLKFPLMPDTATRLFIVYGATMISNHENAQSRLQFGSGKLLDDLLDATGVRTRSAQLIMIGDEYQLPAADASVPPALSTSYYLDHDLPVEKYELALQTATIGNLGSERQQLAAMISDPAKQQPQEFVDDNQTLFNLDQRYSSDPERQQAIVDQFVNDQRHYGVGTGCVITDGNDLANNYNQQIRQQLGMPKQLAAGDLLYFTRNQYDLPLTTPQGPVTMDVFAGTTICVTGVGETREYANQQCRLHFQQVQFYFLDDRTRQSYTAAMITNLLMTGESRLSDQEAVGLYQDLYDRFKQVAPDAMDEFRAQNQQLESDAVHRQHDARTNEFRQAAVQRLQQLGVTLPDKDQLGAQDYNQAINSLVREHPDADPRQDCKRQKLPAGLRNMLKNDPYYNAITVQYAYAWNCYRAEEGRWPSVYVDFGYTGNVSEHRLRFAYTAFSCAEQWVAVRNAGSIFRKFKLNVLAANQNKLAKEIEAAAPVDQVALNSQEQALFDRLELLCQEAGVIISGLDREPTYLMVYLTGAATCRLQCYYSTKVGWTTANLATDQGTIDHNQAFQTLSAKLRQLEED</sequence>
<comment type="caution">
    <text evidence="1">The sequence shown here is derived from an EMBL/GenBank/DDBJ whole genome shotgun (WGS) entry which is preliminary data.</text>
</comment>